<protein>
    <submittedName>
        <fullName evidence="2">Uncharacterized protein</fullName>
    </submittedName>
</protein>
<evidence type="ECO:0000256" key="1">
    <source>
        <dbReference type="SAM" id="Phobius"/>
    </source>
</evidence>
<dbReference type="EMBL" id="CATNWA010001229">
    <property type="protein sequence ID" value="CAI9539497.1"/>
    <property type="molecule type" value="Genomic_DNA"/>
</dbReference>
<dbReference type="InterPro" id="IPR051320">
    <property type="entry name" value="Viral_Replic_Matur_Polypro"/>
</dbReference>
<dbReference type="Gene3D" id="3.30.70.270">
    <property type="match status" value="1"/>
</dbReference>
<feature type="transmembrane region" description="Helical" evidence="1">
    <location>
        <begin position="50"/>
        <end position="70"/>
    </location>
</feature>
<accession>A0ABN9AW34</accession>
<dbReference type="InterPro" id="IPR043502">
    <property type="entry name" value="DNA/RNA_pol_sf"/>
</dbReference>
<keyword evidence="1" id="KW-0812">Transmembrane</keyword>
<gene>
    <name evidence="2" type="ORF">SPARVUS_LOCUS1603252</name>
</gene>
<organism evidence="2 3">
    <name type="scientific">Staurois parvus</name>
    <dbReference type="NCBI Taxonomy" id="386267"/>
    <lineage>
        <taxon>Eukaryota</taxon>
        <taxon>Metazoa</taxon>
        <taxon>Chordata</taxon>
        <taxon>Craniata</taxon>
        <taxon>Vertebrata</taxon>
        <taxon>Euteleostomi</taxon>
        <taxon>Amphibia</taxon>
        <taxon>Batrachia</taxon>
        <taxon>Anura</taxon>
        <taxon>Neobatrachia</taxon>
        <taxon>Ranoidea</taxon>
        <taxon>Ranidae</taxon>
        <taxon>Staurois</taxon>
    </lineage>
</organism>
<dbReference type="PANTHER" id="PTHR33064">
    <property type="entry name" value="POL PROTEIN"/>
    <property type="match status" value="1"/>
</dbReference>
<name>A0ABN9AW34_9NEOB</name>
<sequence>YWGCSQGVGLFPGNFFHALLRGFGLNPGFRSTIRPLIGGRPRFSCGLHSVGLVASVAFLGYIISAVGFSMDPQKVSAVLQWPRPSGLRSIQCFLGFANYYRTFIRNFSTLAK</sequence>
<keyword evidence="1" id="KW-0472">Membrane</keyword>
<evidence type="ECO:0000313" key="2">
    <source>
        <dbReference type="EMBL" id="CAI9539497.1"/>
    </source>
</evidence>
<feature type="non-terminal residue" evidence="2">
    <location>
        <position position="1"/>
    </location>
</feature>
<dbReference type="InterPro" id="IPR043128">
    <property type="entry name" value="Rev_trsase/Diguanyl_cyclase"/>
</dbReference>
<dbReference type="SUPFAM" id="SSF56672">
    <property type="entry name" value="DNA/RNA polymerases"/>
    <property type="match status" value="1"/>
</dbReference>
<proteinExistence type="predicted"/>
<comment type="caution">
    <text evidence="2">The sequence shown here is derived from an EMBL/GenBank/DDBJ whole genome shotgun (WGS) entry which is preliminary data.</text>
</comment>
<dbReference type="Proteomes" id="UP001162483">
    <property type="component" value="Unassembled WGS sequence"/>
</dbReference>
<dbReference type="PANTHER" id="PTHR33064:SF37">
    <property type="entry name" value="RIBONUCLEASE H"/>
    <property type="match status" value="1"/>
</dbReference>
<keyword evidence="3" id="KW-1185">Reference proteome</keyword>
<evidence type="ECO:0000313" key="3">
    <source>
        <dbReference type="Proteomes" id="UP001162483"/>
    </source>
</evidence>
<keyword evidence="1" id="KW-1133">Transmembrane helix</keyword>
<feature type="non-terminal residue" evidence="2">
    <location>
        <position position="112"/>
    </location>
</feature>
<reference evidence="2" key="1">
    <citation type="submission" date="2023-05" db="EMBL/GenBank/DDBJ databases">
        <authorList>
            <person name="Stuckert A."/>
        </authorList>
    </citation>
    <scope>NUCLEOTIDE SEQUENCE</scope>
</reference>